<dbReference type="InterPro" id="IPR015655">
    <property type="entry name" value="PP2C"/>
</dbReference>
<keyword evidence="3" id="KW-1185">Reference proteome</keyword>
<dbReference type="HOGENOM" id="CLU_034545_4_1_6"/>
<evidence type="ECO:0000259" key="1">
    <source>
        <dbReference type="PROSITE" id="PS51746"/>
    </source>
</evidence>
<sequence>MTLIATGMTDIGTRRVSNQDAIAWHVSPDGTRAMGIVADGMGGYKGGEIASQVAVNVITQTLAPLVNQPVPDDVQVAAVREAIDDANEQIHALREEDAALGSMGTTVVVSWVQGDSALIAHIGDSRCYQLSDDGLTRKTRDDTVVQNMIDDGSITEAEAPRMPFRNVLTQALGSTEKAEPSLTRVRMQRGDRLILCSDGLTDAVPETDWPHVMNSGQPLRQQAQSLVNISLDNQAADNVSVVLILKES</sequence>
<dbReference type="EMBL" id="APLQ01000010">
    <property type="protein sequence ID" value="ENO16460.1"/>
    <property type="molecule type" value="Genomic_DNA"/>
</dbReference>
<dbReference type="SUPFAM" id="SSF81606">
    <property type="entry name" value="PP2C-like"/>
    <property type="match status" value="1"/>
</dbReference>
<name>N6W1Q7_9GAMM</name>
<accession>N6W1Q7</accession>
<dbReference type="PANTHER" id="PTHR47992">
    <property type="entry name" value="PROTEIN PHOSPHATASE"/>
    <property type="match status" value="1"/>
</dbReference>
<feature type="domain" description="PPM-type phosphatase" evidence="1">
    <location>
        <begin position="5"/>
        <end position="246"/>
    </location>
</feature>
<dbReference type="STRING" id="626887.J057_02080"/>
<gene>
    <name evidence="2" type="ORF">J057_02080</name>
</gene>
<dbReference type="GO" id="GO:0004722">
    <property type="term" value="F:protein serine/threonine phosphatase activity"/>
    <property type="evidence" value="ECO:0007669"/>
    <property type="project" value="InterPro"/>
</dbReference>
<dbReference type="CDD" id="cd00143">
    <property type="entry name" value="PP2Cc"/>
    <property type="match status" value="1"/>
</dbReference>
<dbReference type="Gene3D" id="3.60.40.10">
    <property type="entry name" value="PPM-type phosphatase domain"/>
    <property type="match status" value="1"/>
</dbReference>
<dbReference type="PROSITE" id="PS51746">
    <property type="entry name" value="PPM_2"/>
    <property type="match status" value="1"/>
</dbReference>
<dbReference type="Proteomes" id="UP000013165">
    <property type="component" value="Unassembled WGS sequence"/>
</dbReference>
<dbReference type="eggNOG" id="COG0631">
    <property type="taxonomic scope" value="Bacteria"/>
</dbReference>
<dbReference type="InterPro" id="IPR001932">
    <property type="entry name" value="PPM-type_phosphatase-like_dom"/>
</dbReference>
<organism evidence="2 3">
    <name type="scientific">Marinobacter nanhaiticus D15-8W</name>
    <dbReference type="NCBI Taxonomy" id="626887"/>
    <lineage>
        <taxon>Bacteria</taxon>
        <taxon>Pseudomonadati</taxon>
        <taxon>Pseudomonadota</taxon>
        <taxon>Gammaproteobacteria</taxon>
        <taxon>Pseudomonadales</taxon>
        <taxon>Marinobacteraceae</taxon>
        <taxon>Marinobacter</taxon>
    </lineage>
</organism>
<evidence type="ECO:0000313" key="3">
    <source>
        <dbReference type="Proteomes" id="UP000013165"/>
    </source>
</evidence>
<protein>
    <submittedName>
        <fullName evidence="2">Serine/threonine-protein phosphatase</fullName>
    </submittedName>
</protein>
<dbReference type="AlphaFoldDB" id="N6W1Q7"/>
<evidence type="ECO:0000313" key="2">
    <source>
        <dbReference type="EMBL" id="ENO16460.1"/>
    </source>
</evidence>
<comment type="caution">
    <text evidence="2">The sequence shown here is derived from an EMBL/GenBank/DDBJ whole genome shotgun (WGS) entry which is preliminary data.</text>
</comment>
<reference evidence="2 3" key="1">
    <citation type="journal article" date="2013" name="Genome Announc.">
        <title>Genome Sequence of the Polycyclic Aromatic Hydrocarbon-Degrading Bacterium Strain Marinobacter nanhaiticus D15-8WT.</title>
        <authorList>
            <person name="Cui Z."/>
            <person name="Gao W."/>
            <person name="Li Q."/>
            <person name="Xu G."/>
            <person name="Zheng L."/>
        </authorList>
    </citation>
    <scope>NUCLEOTIDE SEQUENCE [LARGE SCALE GENOMIC DNA]</scope>
    <source>
        <strain evidence="2 3">D15-8W</strain>
    </source>
</reference>
<dbReference type="PATRIC" id="fig|626887.3.peg.392"/>
<dbReference type="OrthoDB" id="9801841at2"/>
<proteinExistence type="predicted"/>
<dbReference type="RefSeq" id="WP_004582969.1">
    <property type="nucleotide sequence ID" value="NZ_AP028878.1"/>
</dbReference>
<dbReference type="Pfam" id="PF13672">
    <property type="entry name" value="PP2C_2"/>
    <property type="match status" value="1"/>
</dbReference>
<dbReference type="SMART" id="SM00332">
    <property type="entry name" value="PP2Cc"/>
    <property type="match status" value="1"/>
</dbReference>
<dbReference type="SMART" id="SM00331">
    <property type="entry name" value="PP2C_SIG"/>
    <property type="match status" value="1"/>
</dbReference>
<dbReference type="InterPro" id="IPR036457">
    <property type="entry name" value="PPM-type-like_dom_sf"/>
</dbReference>